<keyword evidence="4" id="KW-0807">Transducer</keyword>
<accession>A0A9N9N097</accession>
<reference evidence="6" key="2">
    <citation type="submission" date="2022-10" db="EMBL/GenBank/DDBJ databases">
        <authorList>
            <consortium name="ENA_rothamsted_submissions"/>
            <consortium name="culmorum"/>
            <person name="King R."/>
        </authorList>
    </citation>
    <scope>NUCLEOTIDE SEQUENCE</scope>
</reference>
<keyword evidence="5" id="KW-1133">Transmembrane helix</keyword>
<proteinExistence type="predicted"/>
<protein>
    <submittedName>
        <fullName evidence="6">Uncharacterized protein</fullName>
    </submittedName>
</protein>
<evidence type="ECO:0000256" key="1">
    <source>
        <dbReference type="ARBA" id="ARBA00004141"/>
    </source>
</evidence>
<dbReference type="AlphaFoldDB" id="A0A9N9N097"/>
<dbReference type="OrthoDB" id="5962705at2759"/>
<feature type="transmembrane region" description="Helical" evidence="5">
    <location>
        <begin position="12"/>
        <end position="32"/>
    </location>
</feature>
<dbReference type="PANTHER" id="PTHR24243">
    <property type="entry name" value="G-PROTEIN COUPLED RECEPTOR"/>
    <property type="match status" value="1"/>
</dbReference>
<name>A0A9N9N097_9NEOP</name>
<keyword evidence="5" id="KW-0812">Transmembrane</keyword>
<dbReference type="PANTHER" id="PTHR24243:SF107">
    <property type="entry name" value="NEUROPEPTIDES CAPA RECEPTOR"/>
    <property type="match status" value="1"/>
</dbReference>
<evidence type="ECO:0000256" key="2">
    <source>
        <dbReference type="ARBA" id="ARBA00023040"/>
    </source>
</evidence>
<dbReference type="GO" id="GO:0005886">
    <property type="term" value="C:plasma membrane"/>
    <property type="evidence" value="ECO:0007669"/>
    <property type="project" value="TreeGrafter"/>
</dbReference>
<evidence type="ECO:0000256" key="5">
    <source>
        <dbReference type="SAM" id="Phobius"/>
    </source>
</evidence>
<sequence length="130" mass="15035">MDQFYVINEHLFNVAGALYYVSATVNPILYNVMSGRYRVAFRETLLCKRSNHRNSTGIALENTTCRDGTSMPSYKSVSYRHREQRVSFIKVDYKNDPSPCCAENGDRIDHKYFDDVKTVYLDDGDVKNDK</sequence>
<organism evidence="6 7">
    <name type="scientific">Diatraea saccharalis</name>
    <name type="common">sugarcane borer</name>
    <dbReference type="NCBI Taxonomy" id="40085"/>
    <lineage>
        <taxon>Eukaryota</taxon>
        <taxon>Metazoa</taxon>
        <taxon>Ecdysozoa</taxon>
        <taxon>Arthropoda</taxon>
        <taxon>Hexapoda</taxon>
        <taxon>Insecta</taxon>
        <taxon>Pterygota</taxon>
        <taxon>Neoptera</taxon>
        <taxon>Endopterygota</taxon>
        <taxon>Lepidoptera</taxon>
        <taxon>Glossata</taxon>
        <taxon>Ditrysia</taxon>
        <taxon>Pyraloidea</taxon>
        <taxon>Crambidae</taxon>
        <taxon>Crambinae</taxon>
        <taxon>Diatraea</taxon>
    </lineage>
</organism>
<keyword evidence="5" id="KW-0472">Membrane</keyword>
<dbReference type="Proteomes" id="UP001153714">
    <property type="component" value="Chromosome 1"/>
</dbReference>
<dbReference type="SUPFAM" id="SSF81321">
    <property type="entry name" value="Family A G protein-coupled receptor-like"/>
    <property type="match status" value="1"/>
</dbReference>
<gene>
    <name evidence="6" type="ORF">DIATSA_LOCUS789</name>
</gene>
<keyword evidence="3" id="KW-0675">Receptor</keyword>
<evidence type="ECO:0000313" key="7">
    <source>
        <dbReference type="Proteomes" id="UP001153714"/>
    </source>
</evidence>
<dbReference type="EMBL" id="OU893332">
    <property type="protein sequence ID" value="CAG9782543.1"/>
    <property type="molecule type" value="Genomic_DNA"/>
</dbReference>
<evidence type="ECO:0000313" key="6">
    <source>
        <dbReference type="EMBL" id="CAG9782543.1"/>
    </source>
</evidence>
<keyword evidence="7" id="KW-1185">Reference proteome</keyword>
<evidence type="ECO:0000256" key="3">
    <source>
        <dbReference type="ARBA" id="ARBA00023170"/>
    </source>
</evidence>
<dbReference type="Gene3D" id="1.20.1070.10">
    <property type="entry name" value="Rhodopsin 7-helix transmembrane proteins"/>
    <property type="match status" value="1"/>
</dbReference>
<comment type="subcellular location">
    <subcellularLocation>
        <location evidence="1">Membrane</location>
        <topology evidence="1">Multi-pass membrane protein</topology>
    </subcellularLocation>
</comment>
<keyword evidence="2" id="KW-0297">G-protein coupled receptor</keyword>
<dbReference type="GO" id="GO:0008188">
    <property type="term" value="F:neuropeptide receptor activity"/>
    <property type="evidence" value="ECO:0007669"/>
    <property type="project" value="TreeGrafter"/>
</dbReference>
<reference evidence="6" key="1">
    <citation type="submission" date="2021-12" db="EMBL/GenBank/DDBJ databases">
        <authorList>
            <person name="King R."/>
        </authorList>
    </citation>
    <scope>NUCLEOTIDE SEQUENCE</scope>
</reference>
<evidence type="ECO:0000256" key="4">
    <source>
        <dbReference type="ARBA" id="ARBA00023224"/>
    </source>
</evidence>